<evidence type="ECO:0000259" key="1">
    <source>
        <dbReference type="PROSITE" id="PS50304"/>
    </source>
</evidence>
<protein>
    <recommendedName>
        <fullName evidence="1">Tudor domain-containing protein</fullName>
    </recommendedName>
</protein>
<dbReference type="PROSITE" id="PS50304">
    <property type="entry name" value="TUDOR"/>
    <property type="match status" value="1"/>
</dbReference>
<sequence>MLGVYTDLKLPDKGMSCWIKIKHIRTPNEESLDEALSQVNSDIDSLPLLTDFPIEGPCLAEYSDGKYYRAKLLGFSELNPSIQLLVRHVDFGSDDILPLCKLRCLPKALLRFPCEAVCVQLAGFKPPHLCQETERIPYRPEWSMKAMLEMIDLLHGKLRSVVTAVEPQPTVLLYNADGTLVHTPLVEKGLADYE</sequence>
<evidence type="ECO:0000313" key="2">
    <source>
        <dbReference type="EMBL" id="KAB5576782.1"/>
    </source>
</evidence>
<comment type="caution">
    <text evidence="2">The sequence shown here is derived from an EMBL/GenBank/DDBJ whole genome shotgun (WGS) entry which is preliminary data.</text>
</comment>
<dbReference type="AlphaFoldDB" id="A0A5N5PB75"/>
<dbReference type="InterPro" id="IPR002999">
    <property type="entry name" value="Tudor"/>
</dbReference>
<keyword evidence="3" id="KW-1185">Reference proteome</keyword>
<gene>
    <name evidence="2" type="ORF">PHYPO_G00202460</name>
</gene>
<dbReference type="EMBL" id="VFJC01000006">
    <property type="protein sequence ID" value="KAB5576782.1"/>
    <property type="molecule type" value="Genomic_DNA"/>
</dbReference>
<dbReference type="PANTHER" id="PTHR16442:SF1">
    <property type="entry name" value="RING FINGER PROTEIN 17"/>
    <property type="match status" value="1"/>
</dbReference>
<dbReference type="SUPFAM" id="SSF63748">
    <property type="entry name" value="Tudor/PWWP/MBT"/>
    <property type="match status" value="1"/>
</dbReference>
<dbReference type="InterPro" id="IPR035437">
    <property type="entry name" value="SNase_OB-fold_sf"/>
</dbReference>
<dbReference type="Gene3D" id="2.40.50.90">
    <property type="match status" value="1"/>
</dbReference>
<dbReference type="Pfam" id="PF00567">
    <property type="entry name" value="TUDOR"/>
    <property type="match status" value="1"/>
</dbReference>
<evidence type="ECO:0000313" key="3">
    <source>
        <dbReference type="Proteomes" id="UP000327468"/>
    </source>
</evidence>
<reference evidence="2 3" key="1">
    <citation type="submission" date="2019-06" db="EMBL/GenBank/DDBJ databases">
        <title>A chromosome-scale genome assembly of the striped catfish, Pangasianodon hypophthalmus.</title>
        <authorList>
            <person name="Wen M."/>
            <person name="Zahm M."/>
            <person name="Roques C."/>
            <person name="Cabau C."/>
            <person name="Klopp C."/>
            <person name="Donnadieu C."/>
            <person name="Jouanno E."/>
            <person name="Avarre J.-C."/>
            <person name="Campet M."/>
            <person name="Ha T.T.T."/>
            <person name="Dugue R."/>
            <person name="Lampietro C."/>
            <person name="Louis A."/>
            <person name="Herpin A."/>
            <person name="Echchiki A."/>
            <person name="Berthelot C."/>
            <person name="Parey E."/>
            <person name="Roest-Crollius H."/>
            <person name="Braasch I."/>
            <person name="Postlethwait J."/>
            <person name="Bobe J."/>
            <person name="Montfort J."/>
            <person name="Bouchez O."/>
            <person name="Begum T."/>
            <person name="Schartl M."/>
            <person name="Guiguen Y."/>
        </authorList>
    </citation>
    <scope>NUCLEOTIDE SEQUENCE [LARGE SCALE GENOMIC DNA]</scope>
    <source>
        <strain evidence="2 3">Indonesia</strain>
        <tissue evidence="2">Blood</tissue>
    </source>
</reference>
<dbReference type="PANTHER" id="PTHR16442">
    <property type="entry name" value="RING FINGER PROTEIN 17"/>
    <property type="match status" value="1"/>
</dbReference>
<dbReference type="Proteomes" id="UP000327468">
    <property type="component" value="Chromosome 5"/>
</dbReference>
<organism evidence="2 3">
    <name type="scientific">Pangasianodon hypophthalmus</name>
    <name type="common">Striped catfish</name>
    <name type="synonym">Helicophagus hypophthalmus</name>
    <dbReference type="NCBI Taxonomy" id="310915"/>
    <lineage>
        <taxon>Eukaryota</taxon>
        <taxon>Metazoa</taxon>
        <taxon>Chordata</taxon>
        <taxon>Craniata</taxon>
        <taxon>Vertebrata</taxon>
        <taxon>Euteleostomi</taxon>
        <taxon>Actinopterygii</taxon>
        <taxon>Neopterygii</taxon>
        <taxon>Teleostei</taxon>
        <taxon>Ostariophysi</taxon>
        <taxon>Siluriformes</taxon>
        <taxon>Pangasiidae</taxon>
        <taxon>Pangasianodon</taxon>
    </lineage>
</organism>
<name>A0A5N5PB75_PANHP</name>
<proteinExistence type="predicted"/>
<accession>A0A5N5PB75</accession>
<dbReference type="Gene3D" id="2.30.30.140">
    <property type="match status" value="1"/>
</dbReference>
<feature type="domain" description="Tudor" evidence="1">
    <location>
        <begin position="51"/>
        <end position="112"/>
    </location>
</feature>